<name>A0A2G9V5H4_TELCI</name>
<feature type="region of interest" description="Disordered" evidence="4">
    <location>
        <begin position="1"/>
        <end position="26"/>
    </location>
</feature>
<keyword evidence="2" id="KW-0597">Phosphoprotein</keyword>
<proteinExistence type="predicted"/>
<protein>
    <submittedName>
        <fullName evidence="5">Uncharacterized protein</fullName>
    </submittedName>
</protein>
<evidence type="ECO:0000256" key="3">
    <source>
        <dbReference type="ARBA" id="ARBA00023242"/>
    </source>
</evidence>
<dbReference type="GO" id="GO:0010997">
    <property type="term" value="F:anaphase-promoting complex binding"/>
    <property type="evidence" value="ECO:0007669"/>
    <property type="project" value="TreeGrafter"/>
</dbReference>
<evidence type="ECO:0000313" key="5">
    <source>
        <dbReference type="EMBL" id="PIO76990.1"/>
    </source>
</evidence>
<dbReference type="AlphaFoldDB" id="A0A2G9V5H4"/>
<gene>
    <name evidence="5" type="ORF">TELCIR_00938</name>
</gene>
<keyword evidence="3" id="KW-0539">Nucleus</keyword>
<dbReference type="GO" id="GO:0033314">
    <property type="term" value="P:mitotic DNA replication checkpoint signaling"/>
    <property type="evidence" value="ECO:0007669"/>
    <property type="project" value="TreeGrafter"/>
</dbReference>
<sequence>MSLSSSSDGMRDTPNWRKISVDAKTNDYIEEEADSDDELAVIKRLEKKEFERKANREKWFDDEASLSGDDIGSDLDEDGDIANEYEAEEGDNDDVPDSDIIRRQNHKLLLKQEKDREHKELVKLQDRLLADGDLGGSETNRTFRLKLREDVTVMEGVEGDAEAPEEEQDEEVSQAHIRRVEAIKWLMEHESTREGLDKEEEDIFDVAARSVHISAEVCVNTVSKAPRSLLGQPSLANAIKEVAGVSCVKQLYVNNSSVERKRSSSPSLLTAKRSKTMVSVLSVLDHS</sequence>
<comment type="subcellular location">
    <subcellularLocation>
        <location evidence="1">Nucleus</location>
    </subcellularLocation>
</comment>
<evidence type="ECO:0000313" key="6">
    <source>
        <dbReference type="Proteomes" id="UP000230423"/>
    </source>
</evidence>
<evidence type="ECO:0000256" key="4">
    <source>
        <dbReference type="SAM" id="MobiDB-lite"/>
    </source>
</evidence>
<dbReference type="OrthoDB" id="5859781at2759"/>
<dbReference type="GO" id="GO:0005634">
    <property type="term" value="C:nucleus"/>
    <property type="evidence" value="ECO:0007669"/>
    <property type="project" value="UniProtKB-SubCell"/>
</dbReference>
<keyword evidence="6" id="KW-1185">Reference proteome</keyword>
<evidence type="ECO:0000256" key="2">
    <source>
        <dbReference type="ARBA" id="ARBA00022553"/>
    </source>
</evidence>
<accession>A0A2G9V5H4</accession>
<dbReference type="PANTHER" id="PTHR14396">
    <property type="entry name" value="CLASPIN"/>
    <property type="match status" value="1"/>
</dbReference>
<dbReference type="GO" id="GO:0007095">
    <property type="term" value="P:mitotic G2 DNA damage checkpoint signaling"/>
    <property type="evidence" value="ECO:0007669"/>
    <property type="project" value="TreeGrafter"/>
</dbReference>
<dbReference type="EMBL" id="KZ345018">
    <property type="protein sequence ID" value="PIO76990.1"/>
    <property type="molecule type" value="Genomic_DNA"/>
</dbReference>
<dbReference type="PANTHER" id="PTHR14396:SF10">
    <property type="entry name" value="CLASPIN"/>
    <property type="match status" value="1"/>
</dbReference>
<dbReference type="InterPro" id="IPR024146">
    <property type="entry name" value="Claspin"/>
</dbReference>
<feature type="compositionally biased region" description="Basic and acidic residues" evidence="4">
    <location>
        <begin position="9"/>
        <end position="26"/>
    </location>
</feature>
<feature type="compositionally biased region" description="Acidic residues" evidence="4">
    <location>
        <begin position="71"/>
        <end position="97"/>
    </location>
</feature>
<feature type="region of interest" description="Disordered" evidence="4">
    <location>
        <begin position="59"/>
        <end position="99"/>
    </location>
</feature>
<dbReference type="Proteomes" id="UP000230423">
    <property type="component" value="Unassembled WGS sequence"/>
</dbReference>
<evidence type="ECO:0000256" key="1">
    <source>
        <dbReference type="ARBA" id="ARBA00004123"/>
    </source>
</evidence>
<organism evidence="5 6">
    <name type="scientific">Teladorsagia circumcincta</name>
    <name type="common">Brown stomach worm</name>
    <name type="synonym">Ostertagia circumcincta</name>
    <dbReference type="NCBI Taxonomy" id="45464"/>
    <lineage>
        <taxon>Eukaryota</taxon>
        <taxon>Metazoa</taxon>
        <taxon>Ecdysozoa</taxon>
        <taxon>Nematoda</taxon>
        <taxon>Chromadorea</taxon>
        <taxon>Rhabditida</taxon>
        <taxon>Rhabditina</taxon>
        <taxon>Rhabditomorpha</taxon>
        <taxon>Strongyloidea</taxon>
        <taxon>Trichostrongylidae</taxon>
        <taxon>Teladorsagia</taxon>
    </lineage>
</organism>
<reference evidence="5 6" key="1">
    <citation type="submission" date="2015-09" db="EMBL/GenBank/DDBJ databases">
        <title>Draft genome of the parasitic nematode Teladorsagia circumcincta isolate WARC Sus (inbred).</title>
        <authorList>
            <person name="Mitreva M."/>
        </authorList>
    </citation>
    <scope>NUCLEOTIDE SEQUENCE [LARGE SCALE GENOMIC DNA]</scope>
    <source>
        <strain evidence="5 6">S</strain>
    </source>
</reference>